<evidence type="ECO:0000313" key="2">
    <source>
        <dbReference type="Proteomes" id="UP000724874"/>
    </source>
</evidence>
<dbReference type="Proteomes" id="UP000724874">
    <property type="component" value="Unassembled WGS sequence"/>
</dbReference>
<dbReference type="AlphaFoldDB" id="A0A9P5TNR8"/>
<organism evidence="1 2">
    <name type="scientific">Gymnopilus junonius</name>
    <name type="common">Spectacular rustgill mushroom</name>
    <name type="synonym">Gymnopilus spectabilis subsp. junonius</name>
    <dbReference type="NCBI Taxonomy" id="109634"/>
    <lineage>
        <taxon>Eukaryota</taxon>
        <taxon>Fungi</taxon>
        <taxon>Dikarya</taxon>
        <taxon>Basidiomycota</taxon>
        <taxon>Agaricomycotina</taxon>
        <taxon>Agaricomycetes</taxon>
        <taxon>Agaricomycetidae</taxon>
        <taxon>Agaricales</taxon>
        <taxon>Agaricineae</taxon>
        <taxon>Hymenogastraceae</taxon>
        <taxon>Gymnopilus</taxon>
    </lineage>
</organism>
<accession>A0A9P5TNR8</accession>
<gene>
    <name evidence="1" type="ORF">CPB84DRAFT_1745975</name>
</gene>
<evidence type="ECO:0000313" key="1">
    <source>
        <dbReference type="EMBL" id="KAF8903855.1"/>
    </source>
</evidence>
<keyword evidence="2" id="KW-1185">Reference proteome</keyword>
<reference evidence="1" key="1">
    <citation type="submission" date="2020-11" db="EMBL/GenBank/DDBJ databases">
        <authorList>
            <consortium name="DOE Joint Genome Institute"/>
            <person name="Ahrendt S."/>
            <person name="Riley R."/>
            <person name="Andreopoulos W."/>
            <person name="LaButti K."/>
            <person name="Pangilinan J."/>
            <person name="Ruiz-duenas F.J."/>
            <person name="Barrasa J.M."/>
            <person name="Sanchez-Garcia M."/>
            <person name="Camarero S."/>
            <person name="Miyauchi S."/>
            <person name="Serrano A."/>
            <person name="Linde D."/>
            <person name="Babiker R."/>
            <person name="Drula E."/>
            <person name="Ayuso-Fernandez I."/>
            <person name="Pacheco R."/>
            <person name="Padilla G."/>
            <person name="Ferreira P."/>
            <person name="Barriuso J."/>
            <person name="Kellner H."/>
            <person name="Castanera R."/>
            <person name="Alfaro M."/>
            <person name="Ramirez L."/>
            <person name="Pisabarro A.G."/>
            <person name="Kuo A."/>
            <person name="Tritt A."/>
            <person name="Lipzen A."/>
            <person name="He G."/>
            <person name="Yan M."/>
            <person name="Ng V."/>
            <person name="Cullen D."/>
            <person name="Martin F."/>
            <person name="Rosso M.-N."/>
            <person name="Henrissat B."/>
            <person name="Hibbett D."/>
            <person name="Martinez A.T."/>
            <person name="Grigoriev I.V."/>
        </authorList>
    </citation>
    <scope>NUCLEOTIDE SEQUENCE</scope>
    <source>
        <strain evidence="1">AH 44721</strain>
    </source>
</reference>
<protein>
    <submittedName>
        <fullName evidence="1">Uncharacterized protein</fullName>
    </submittedName>
</protein>
<comment type="caution">
    <text evidence="1">The sequence shown here is derived from an EMBL/GenBank/DDBJ whole genome shotgun (WGS) entry which is preliminary data.</text>
</comment>
<proteinExistence type="predicted"/>
<name>A0A9P5TNR8_GYMJU</name>
<dbReference type="EMBL" id="JADNYJ010000028">
    <property type="protein sequence ID" value="KAF8903855.1"/>
    <property type="molecule type" value="Genomic_DNA"/>
</dbReference>
<sequence>MDTSLPPLSCSTRWRLFLIWLPPPQLRLISLLHIRAEVLSLAKYLKLPPSFDYLMQLQEELEFIKHAGEVVDQANVSTHIANKRRHFDKHLLFGIPLLTTLVFSQSMAPAPFKQKAWIMLLSIPSFGPTHDNDQDFFCAILIFPHDYILKYFVKLLLLQMCGHGVLSSRLLYGIAHELWLSYAHHHTLDIMIRQSASPSKEEIKVMLEHLRLLGQLLHRWSTIKFQFRDASNGHMWKSLNVIKSLEEHY</sequence>